<dbReference type="PANTHER" id="PTHR48081:SF8">
    <property type="entry name" value="ALPHA_BETA HYDROLASE FOLD-3 DOMAIN-CONTAINING PROTEIN-RELATED"/>
    <property type="match status" value="1"/>
</dbReference>
<dbReference type="SUPFAM" id="SSF53474">
    <property type="entry name" value="alpha/beta-Hydrolases"/>
    <property type="match status" value="1"/>
</dbReference>
<dbReference type="InterPro" id="IPR050300">
    <property type="entry name" value="GDXG_lipolytic_enzyme"/>
</dbReference>
<dbReference type="GO" id="GO:0016787">
    <property type="term" value="F:hydrolase activity"/>
    <property type="evidence" value="ECO:0007669"/>
    <property type="project" value="UniProtKB-KW"/>
</dbReference>
<dbReference type="OrthoDB" id="9803828at2"/>
<evidence type="ECO:0000259" key="2">
    <source>
        <dbReference type="Pfam" id="PF07859"/>
    </source>
</evidence>
<reference evidence="3 4" key="1">
    <citation type="submission" date="2018-01" db="EMBL/GenBank/DDBJ databases">
        <title>Cryobacterium sp. nov., from glaciers in China.</title>
        <authorList>
            <person name="Liu Q."/>
            <person name="Xin Y.-H."/>
        </authorList>
    </citation>
    <scope>NUCLEOTIDE SEQUENCE [LARGE SCALE GENOMIC DNA]</scope>
    <source>
        <strain evidence="3 4">TMB1-8</strain>
    </source>
</reference>
<dbReference type="Gene3D" id="3.40.50.1820">
    <property type="entry name" value="alpha/beta hydrolase"/>
    <property type="match status" value="1"/>
</dbReference>
<evidence type="ECO:0000256" key="1">
    <source>
        <dbReference type="ARBA" id="ARBA00022801"/>
    </source>
</evidence>
<name>A0A2S3ZB92_9MICO</name>
<dbReference type="RefSeq" id="WP_103431477.1">
    <property type="nucleotide sequence ID" value="NZ_PPXF01000053.1"/>
</dbReference>
<dbReference type="AlphaFoldDB" id="A0A2S3ZB92"/>
<dbReference type="InterPro" id="IPR013094">
    <property type="entry name" value="AB_hydrolase_3"/>
</dbReference>
<evidence type="ECO:0000313" key="4">
    <source>
        <dbReference type="Proteomes" id="UP000237104"/>
    </source>
</evidence>
<organism evidence="3 4">
    <name type="scientific">Cryobacterium zongtaii</name>
    <dbReference type="NCBI Taxonomy" id="1259217"/>
    <lineage>
        <taxon>Bacteria</taxon>
        <taxon>Bacillati</taxon>
        <taxon>Actinomycetota</taxon>
        <taxon>Actinomycetes</taxon>
        <taxon>Micrococcales</taxon>
        <taxon>Microbacteriaceae</taxon>
        <taxon>Cryobacterium</taxon>
    </lineage>
</organism>
<keyword evidence="1" id="KW-0378">Hydrolase</keyword>
<protein>
    <submittedName>
        <fullName evidence="3">Esterase</fullName>
    </submittedName>
</protein>
<dbReference type="Proteomes" id="UP000237104">
    <property type="component" value="Unassembled WGS sequence"/>
</dbReference>
<feature type="domain" description="Alpha/beta hydrolase fold-3" evidence="2">
    <location>
        <begin position="77"/>
        <end position="274"/>
    </location>
</feature>
<gene>
    <name evidence="3" type="ORF">C3B59_11435</name>
</gene>
<dbReference type="Pfam" id="PF07859">
    <property type="entry name" value="Abhydrolase_3"/>
    <property type="match status" value="1"/>
</dbReference>
<sequence>MVTVPSSVIAPALRLMRANRVFATADGARRRVRELELRPTPYGPPSRMRRDVRIDVSNRGWPVYTITPFGSTPTGSVVYVHGGGWLNQIAGQHWHLAAQIAAEANTVVTVPIYPLVPFGTAAVVAAGIVDLVLDNLQWYGATCIAGDSAGGQIALSTALALRDEHGITLPQTVLVSPALDLSWSNPRIPAVQPSDPWLATPGGEVLARLWKGDRDILDPVVSPLMGDLAGLGPLTLFSGSRDVLNPDAHLLVGKAAAAGVDLDFHEAVGQLHVYPLLPTTIGGDARATIVHALRRGVTTPLSVGETPPAPR</sequence>
<comment type="caution">
    <text evidence="3">The sequence shown here is derived from an EMBL/GenBank/DDBJ whole genome shotgun (WGS) entry which is preliminary data.</text>
</comment>
<dbReference type="InterPro" id="IPR029058">
    <property type="entry name" value="AB_hydrolase_fold"/>
</dbReference>
<accession>A0A2S3ZB92</accession>
<dbReference type="PANTHER" id="PTHR48081">
    <property type="entry name" value="AB HYDROLASE SUPERFAMILY PROTEIN C4A8.06C"/>
    <property type="match status" value="1"/>
</dbReference>
<proteinExistence type="predicted"/>
<dbReference type="EMBL" id="PPXF01000053">
    <property type="protein sequence ID" value="POH62816.1"/>
    <property type="molecule type" value="Genomic_DNA"/>
</dbReference>
<evidence type="ECO:0000313" key="3">
    <source>
        <dbReference type="EMBL" id="POH62816.1"/>
    </source>
</evidence>